<feature type="region of interest" description="Disordered" evidence="1">
    <location>
        <begin position="1"/>
        <end position="35"/>
    </location>
</feature>
<dbReference type="Proteomes" id="UP001596200">
    <property type="component" value="Unassembled WGS sequence"/>
</dbReference>
<dbReference type="PANTHER" id="PTHR36844:SF1">
    <property type="entry name" value="PROTEASE PRSW"/>
    <property type="match status" value="1"/>
</dbReference>
<feature type="transmembrane region" description="Helical" evidence="2">
    <location>
        <begin position="127"/>
        <end position="149"/>
    </location>
</feature>
<proteinExistence type="predicted"/>
<protein>
    <submittedName>
        <fullName evidence="3">PrsW family intramembrane metalloprotease</fullName>
    </submittedName>
</protein>
<feature type="transmembrane region" description="Helical" evidence="2">
    <location>
        <begin position="202"/>
        <end position="225"/>
    </location>
</feature>
<name>A0ABW1GRD3_9ACTN</name>
<reference evidence="4" key="1">
    <citation type="journal article" date="2019" name="Int. J. Syst. Evol. Microbiol.">
        <title>The Global Catalogue of Microorganisms (GCM) 10K type strain sequencing project: providing services to taxonomists for standard genome sequencing and annotation.</title>
        <authorList>
            <consortium name="The Broad Institute Genomics Platform"/>
            <consortium name="The Broad Institute Genome Sequencing Center for Infectious Disease"/>
            <person name="Wu L."/>
            <person name="Ma J."/>
        </authorList>
    </citation>
    <scope>NUCLEOTIDE SEQUENCE [LARGE SCALE GENOMIC DNA]</scope>
    <source>
        <strain evidence="4">JCM 4147</strain>
    </source>
</reference>
<accession>A0ABW1GRD3</accession>
<keyword evidence="4" id="KW-1185">Reference proteome</keyword>
<dbReference type="PANTHER" id="PTHR36844">
    <property type="entry name" value="PROTEASE PRSW"/>
    <property type="match status" value="1"/>
</dbReference>
<feature type="transmembrane region" description="Helical" evidence="2">
    <location>
        <begin position="67"/>
        <end position="88"/>
    </location>
</feature>
<comment type="caution">
    <text evidence="3">The sequence shown here is derived from an EMBL/GenBank/DDBJ whole genome shotgun (WGS) entry which is preliminary data.</text>
</comment>
<keyword evidence="2" id="KW-0472">Membrane</keyword>
<keyword evidence="2" id="KW-1133">Transmembrane helix</keyword>
<feature type="transmembrane region" description="Helical" evidence="2">
    <location>
        <begin position="95"/>
        <end position="115"/>
    </location>
</feature>
<sequence>MNWHSDPGSPSSPAPSARQPPPAPPHPEGPPAPPQPRPGLWKRCLWGGIALWLLTAIVTYTTRNSNLLPTLILLGSFLVPAVFVLWAYERHGRDLGATAILGCFLTGGILGVLGASVVESYLLHPSLWMFLGVGLIEEAVKLLALMFVLRRHPGIHGMRAGLVLGATVGFGFAAFESAGYAFNAAVTMKGIDLRALLETEVLRGVLAPFGHGLWTAIAGGVLLSYRKPNGRFRLAAPVIGTYVGVAVLHSLWDSMHGIAIWLVAEITDTGLRRELFAQGYIVAPTDEQQHLFTVFSVGGMVVITLVALAWLRSLAHRARDTGAEGRQGARIHTP</sequence>
<evidence type="ECO:0000313" key="4">
    <source>
        <dbReference type="Proteomes" id="UP001596200"/>
    </source>
</evidence>
<dbReference type="EMBL" id="JBHSPU010000017">
    <property type="protein sequence ID" value="MFC5916084.1"/>
    <property type="molecule type" value="Genomic_DNA"/>
</dbReference>
<dbReference type="GO" id="GO:0008237">
    <property type="term" value="F:metallopeptidase activity"/>
    <property type="evidence" value="ECO:0007669"/>
    <property type="project" value="UniProtKB-KW"/>
</dbReference>
<evidence type="ECO:0000256" key="1">
    <source>
        <dbReference type="SAM" id="MobiDB-lite"/>
    </source>
</evidence>
<dbReference type="Pfam" id="PF13367">
    <property type="entry name" value="PrsW-protease"/>
    <property type="match status" value="1"/>
</dbReference>
<feature type="transmembrane region" description="Helical" evidence="2">
    <location>
        <begin position="161"/>
        <end position="182"/>
    </location>
</feature>
<keyword evidence="3" id="KW-0482">Metalloprotease</keyword>
<feature type="compositionally biased region" description="Pro residues" evidence="1">
    <location>
        <begin position="10"/>
        <end position="35"/>
    </location>
</feature>
<dbReference type="InterPro" id="IPR026898">
    <property type="entry name" value="PrsW"/>
</dbReference>
<keyword evidence="3" id="KW-0378">Hydrolase</keyword>
<dbReference type="RefSeq" id="WP_386420539.1">
    <property type="nucleotide sequence ID" value="NZ_BAAATU010000072.1"/>
</dbReference>
<keyword evidence="3" id="KW-0645">Protease</keyword>
<feature type="transmembrane region" description="Helical" evidence="2">
    <location>
        <begin position="291"/>
        <end position="311"/>
    </location>
</feature>
<evidence type="ECO:0000256" key="2">
    <source>
        <dbReference type="SAM" id="Phobius"/>
    </source>
</evidence>
<keyword evidence="2" id="KW-0812">Transmembrane</keyword>
<organism evidence="3 4">
    <name type="scientific">Streptomyces pulveraceus</name>
    <dbReference type="NCBI Taxonomy" id="68258"/>
    <lineage>
        <taxon>Bacteria</taxon>
        <taxon>Bacillati</taxon>
        <taxon>Actinomycetota</taxon>
        <taxon>Actinomycetes</taxon>
        <taxon>Kitasatosporales</taxon>
        <taxon>Streptomycetaceae</taxon>
        <taxon>Streptomyces</taxon>
    </lineage>
</organism>
<evidence type="ECO:0000313" key="3">
    <source>
        <dbReference type="EMBL" id="MFC5916084.1"/>
    </source>
</evidence>
<feature type="transmembrane region" description="Helical" evidence="2">
    <location>
        <begin position="232"/>
        <end position="252"/>
    </location>
</feature>
<feature type="transmembrane region" description="Helical" evidence="2">
    <location>
        <begin position="44"/>
        <end position="61"/>
    </location>
</feature>
<gene>
    <name evidence="3" type="ORF">ACFP1B_22065</name>
</gene>